<keyword evidence="2 5" id="KW-0690">Ribosome biogenesis</keyword>
<protein>
    <recommendedName>
        <fullName evidence="5">Putative pre-16S rRNA nuclease</fullName>
        <ecNumber evidence="5">3.1.-.-</ecNumber>
    </recommendedName>
</protein>
<dbReference type="Gene3D" id="3.30.420.140">
    <property type="entry name" value="YqgF/RNase H-like domain"/>
    <property type="match status" value="1"/>
</dbReference>
<proteinExistence type="inferred from homology"/>
<dbReference type="PANTHER" id="PTHR33317">
    <property type="entry name" value="POLYNUCLEOTIDYL TRANSFERASE, RIBONUCLEASE H-LIKE SUPERFAMILY PROTEIN"/>
    <property type="match status" value="1"/>
</dbReference>
<dbReference type="GO" id="GO:0016788">
    <property type="term" value="F:hydrolase activity, acting on ester bonds"/>
    <property type="evidence" value="ECO:0007669"/>
    <property type="project" value="UniProtKB-UniRule"/>
</dbReference>
<evidence type="ECO:0000259" key="6">
    <source>
        <dbReference type="SMART" id="SM00732"/>
    </source>
</evidence>
<evidence type="ECO:0000256" key="5">
    <source>
        <dbReference type="HAMAP-Rule" id="MF_00651"/>
    </source>
</evidence>
<sequence>MRILGIDYGSKRVGVAISDDTTTLAFPKAVLRNSHTLMGELRATVEANGVSEIVVGKSLNLDLSDNLLMEDIRRFAERLHKETKTPVHFEPEYFTSVEARKGETPPALVDASAAALILQRFLDKRNNSR</sequence>
<keyword evidence="4 5" id="KW-0378">Hydrolase</keyword>
<dbReference type="CDD" id="cd16964">
    <property type="entry name" value="YqgF"/>
    <property type="match status" value="1"/>
</dbReference>
<dbReference type="GO" id="GO:0004518">
    <property type="term" value="F:nuclease activity"/>
    <property type="evidence" value="ECO:0007669"/>
    <property type="project" value="UniProtKB-KW"/>
</dbReference>
<evidence type="ECO:0000256" key="1">
    <source>
        <dbReference type="ARBA" id="ARBA00022490"/>
    </source>
</evidence>
<evidence type="ECO:0000313" key="7">
    <source>
        <dbReference type="EMBL" id="OGG55185.1"/>
    </source>
</evidence>
<keyword evidence="1 5" id="KW-0963">Cytoplasm</keyword>
<dbReference type="EC" id="3.1.-.-" evidence="5"/>
<dbReference type="PANTHER" id="PTHR33317:SF4">
    <property type="entry name" value="POLYNUCLEOTIDYL TRANSFERASE, RIBONUCLEASE H-LIKE SUPERFAMILY PROTEIN"/>
    <property type="match status" value="1"/>
</dbReference>
<evidence type="ECO:0000256" key="3">
    <source>
        <dbReference type="ARBA" id="ARBA00022722"/>
    </source>
</evidence>
<dbReference type="InterPro" id="IPR012337">
    <property type="entry name" value="RNaseH-like_sf"/>
</dbReference>
<dbReference type="InterPro" id="IPR006641">
    <property type="entry name" value="YqgF/RNaseH-like_dom"/>
</dbReference>
<dbReference type="NCBIfam" id="TIGR00250">
    <property type="entry name" value="RNAse_H_YqgF"/>
    <property type="match status" value="1"/>
</dbReference>
<comment type="caution">
    <text evidence="7">The sequence shown here is derived from an EMBL/GenBank/DDBJ whole genome shotgun (WGS) entry which is preliminary data.</text>
</comment>
<dbReference type="EMBL" id="MFLC01000011">
    <property type="protein sequence ID" value="OGG55185.1"/>
    <property type="molecule type" value="Genomic_DNA"/>
</dbReference>
<dbReference type="GO" id="GO:0005829">
    <property type="term" value="C:cytosol"/>
    <property type="evidence" value="ECO:0007669"/>
    <property type="project" value="TreeGrafter"/>
</dbReference>
<accession>A0A1F6D1D2</accession>
<evidence type="ECO:0000256" key="2">
    <source>
        <dbReference type="ARBA" id="ARBA00022517"/>
    </source>
</evidence>
<name>A0A1F6D1D2_9BACT</name>
<organism evidence="7 8">
    <name type="scientific">Candidatus Kaiserbacteria bacterium RIFCSPHIGHO2_02_FULL_49_11</name>
    <dbReference type="NCBI Taxonomy" id="1798489"/>
    <lineage>
        <taxon>Bacteria</taxon>
        <taxon>Candidatus Kaiseribacteriota</taxon>
    </lineage>
</organism>
<comment type="subcellular location">
    <subcellularLocation>
        <location evidence="5">Cytoplasm</location>
    </subcellularLocation>
</comment>
<dbReference type="HAMAP" id="MF_00651">
    <property type="entry name" value="Nuclease_YqgF"/>
    <property type="match status" value="1"/>
</dbReference>
<dbReference type="GO" id="GO:0000967">
    <property type="term" value="P:rRNA 5'-end processing"/>
    <property type="evidence" value="ECO:0007669"/>
    <property type="project" value="UniProtKB-UniRule"/>
</dbReference>
<evidence type="ECO:0000313" key="8">
    <source>
        <dbReference type="Proteomes" id="UP000177659"/>
    </source>
</evidence>
<evidence type="ECO:0000256" key="4">
    <source>
        <dbReference type="ARBA" id="ARBA00022801"/>
    </source>
</evidence>
<gene>
    <name evidence="7" type="ORF">A3D62_00145</name>
</gene>
<dbReference type="InterPro" id="IPR037027">
    <property type="entry name" value="YqgF/RNaseH-like_dom_sf"/>
</dbReference>
<dbReference type="Pfam" id="PF03652">
    <property type="entry name" value="RuvX"/>
    <property type="match status" value="1"/>
</dbReference>
<dbReference type="Proteomes" id="UP000177659">
    <property type="component" value="Unassembled WGS sequence"/>
</dbReference>
<feature type="domain" description="YqgF/RNase H-like" evidence="6">
    <location>
        <begin position="1"/>
        <end position="99"/>
    </location>
</feature>
<comment type="similarity">
    <text evidence="5">Belongs to the YqgF HJR family.</text>
</comment>
<dbReference type="SMART" id="SM00732">
    <property type="entry name" value="YqgFc"/>
    <property type="match status" value="1"/>
</dbReference>
<comment type="function">
    <text evidence="5">Could be a nuclease involved in processing of the 5'-end of pre-16S rRNA.</text>
</comment>
<reference evidence="7 8" key="1">
    <citation type="journal article" date="2016" name="Nat. Commun.">
        <title>Thousands of microbial genomes shed light on interconnected biogeochemical processes in an aquifer system.</title>
        <authorList>
            <person name="Anantharaman K."/>
            <person name="Brown C.T."/>
            <person name="Hug L.A."/>
            <person name="Sharon I."/>
            <person name="Castelle C.J."/>
            <person name="Probst A.J."/>
            <person name="Thomas B.C."/>
            <person name="Singh A."/>
            <person name="Wilkins M.J."/>
            <person name="Karaoz U."/>
            <person name="Brodie E.L."/>
            <person name="Williams K.H."/>
            <person name="Hubbard S.S."/>
            <person name="Banfield J.F."/>
        </authorList>
    </citation>
    <scope>NUCLEOTIDE SEQUENCE [LARGE SCALE GENOMIC DNA]</scope>
</reference>
<dbReference type="SUPFAM" id="SSF53098">
    <property type="entry name" value="Ribonuclease H-like"/>
    <property type="match status" value="1"/>
</dbReference>
<keyword evidence="3 5" id="KW-0540">Nuclease</keyword>
<dbReference type="AlphaFoldDB" id="A0A1F6D1D2"/>
<dbReference type="InterPro" id="IPR005227">
    <property type="entry name" value="YqgF"/>
</dbReference>